<dbReference type="PANTHER" id="PTHR11960">
    <property type="entry name" value="EUKARYOTIC TRANSLATION INITIATION FACTOR 4E RELATED"/>
    <property type="match status" value="1"/>
</dbReference>
<keyword evidence="1" id="KW-0396">Initiation factor</keyword>
<evidence type="ECO:0008006" key="5">
    <source>
        <dbReference type="Google" id="ProtNLM"/>
    </source>
</evidence>
<dbReference type="GO" id="GO:0000340">
    <property type="term" value="F:RNA 7-methylguanosine cap binding"/>
    <property type="evidence" value="ECO:0000318"/>
    <property type="project" value="GO_Central"/>
</dbReference>
<dbReference type="STRING" id="5786.F0ZEN5"/>
<dbReference type="Gene3D" id="3.30.760.10">
    <property type="entry name" value="RNA Cap, Translation Initiation Factor Eif4e"/>
    <property type="match status" value="1"/>
</dbReference>
<dbReference type="InterPro" id="IPR023398">
    <property type="entry name" value="TIF_eIF4e-like"/>
</dbReference>
<dbReference type="KEGG" id="dpp:DICPUDRAFT_149786"/>
<keyword evidence="4" id="KW-1185">Reference proteome</keyword>
<accession>F0ZEN5</accession>
<dbReference type="InParanoid" id="F0ZEN5"/>
<sequence length="288" mass="32159">MNFTDQMEIQEKSNQTPKVHKLDTTWTLFTDKKQFSSVQATSHDDYLSTLTNLGTFSSVEDFWSFYHQLQRPSKMAPDTTYHLFKCGINPTWEDPENIKGGKWVLTFQKNTRFIFNVDLIWEDIVLGVVGETIDPEREICGIVLSKRDQAERIAIWTKDCTNQKVIDQLKTNIYNTISSACQGVDLTKLNLRYQPHSNTLSSSSSTPTITPSTSSTSLSSLANSNSNTPFYKSNQNNSNNNLNSLVAGLNNPQQSNQNGLDTSKDNNTTVSSNNNANSASTTPTTESS</sequence>
<keyword evidence="1" id="KW-0694">RNA-binding</keyword>
<protein>
    <recommendedName>
        <fullName evidence="5">Eukaryotic translation initiation factor 4E</fullName>
    </recommendedName>
</protein>
<dbReference type="VEuPathDB" id="AmoebaDB:DICPUDRAFT_149786"/>
<name>F0ZEN5_DICPU</name>
<dbReference type="PANTHER" id="PTHR11960:SF65">
    <property type="entry name" value="EUKARYOTIC TRANSLATION INITIATION FACTOR 4E"/>
    <property type="match status" value="1"/>
</dbReference>
<dbReference type="FunFam" id="3.30.760.10:FF:000032">
    <property type="entry name" value="Chromosome 7, whole genome shotgun sequence"/>
    <property type="match status" value="1"/>
</dbReference>
<dbReference type="EMBL" id="GL870995">
    <property type="protein sequence ID" value="EGC37602.1"/>
    <property type="molecule type" value="Genomic_DNA"/>
</dbReference>
<dbReference type="eggNOG" id="KOG1670">
    <property type="taxonomic scope" value="Eukaryota"/>
</dbReference>
<dbReference type="GeneID" id="10499525"/>
<organism evidence="3 4">
    <name type="scientific">Dictyostelium purpureum</name>
    <name type="common">Slime mold</name>
    <dbReference type="NCBI Taxonomy" id="5786"/>
    <lineage>
        <taxon>Eukaryota</taxon>
        <taxon>Amoebozoa</taxon>
        <taxon>Evosea</taxon>
        <taxon>Eumycetozoa</taxon>
        <taxon>Dictyostelia</taxon>
        <taxon>Dictyosteliales</taxon>
        <taxon>Dictyosteliaceae</taxon>
        <taxon>Dictyostelium</taxon>
    </lineage>
</organism>
<feature type="compositionally biased region" description="Low complexity" evidence="2">
    <location>
        <begin position="197"/>
        <end position="251"/>
    </location>
</feature>
<dbReference type="AlphaFoldDB" id="F0ZEN5"/>
<evidence type="ECO:0000256" key="2">
    <source>
        <dbReference type="SAM" id="MobiDB-lite"/>
    </source>
</evidence>
<feature type="compositionally biased region" description="Low complexity" evidence="2">
    <location>
        <begin position="266"/>
        <end position="288"/>
    </location>
</feature>
<dbReference type="GO" id="GO:0006413">
    <property type="term" value="P:translational initiation"/>
    <property type="evidence" value="ECO:0000318"/>
    <property type="project" value="GO_Central"/>
</dbReference>
<dbReference type="GO" id="GO:0003743">
    <property type="term" value="F:translation initiation factor activity"/>
    <property type="evidence" value="ECO:0000318"/>
    <property type="project" value="GO_Central"/>
</dbReference>
<proteinExistence type="inferred from homology"/>
<evidence type="ECO:0000256" key="1">
    <source>
        <dbReference type="RuleBase" id="RU004374"/>
    </source>
</evidence>
<comment type="similarity">
    <text evidence="1">Belongs to the eukaryotic initiation factor 4E family.</text>
</comment>
<dbReference type="Pfam" id="PF01652">
    <property type="entry name" value="IF4E"/>
    <property type="match status" value="1"/>
</dbReference>
<feature type="region of interest" description="Disordered" evidence="2">
    <location>
        <begin position="197"/>
        <end position="288"/>
    </location>
</feature>
<evidence type="ECO:0000313" key="4">
    <source>
        <dbReference type="Proteomes" id="UP000001064"/>
    </source>
</evidence>
<reference evidence="4" key="1">
    <citation type="journal article" date="2011" name="Genome Biol.">
        <title>Comparative genomics of the social amoebae Dictyostelium discoideum and Dictyostelium purpureum.</title>
        <authorList>
            <consortium name="US DOE Joint Genome Institute (JGI-PGF)"/>
            <person name="Sucgang R."/>
            <person name="Kuo A."/>
            <person name="Tian X."/>
            <person name="Salerno W."/>
            <person name="Parikh A."/>
            <person name="Feasley C.L."/>
            <person name="Dalin E."/>
            <person name="Tu H."/>
            <person name="Huang E."/>
            <person name="Barry K."/>
            <person name="Lindquist E."/>
            <person name="Shapiro H."/>
            <person name="Bruce D."/>
            <person name="Schmutz J."/>
            <person name="Salamov A."/>
            <person name="Fey P."/>
            <person name="Gaudet P."/>
            <person name="Anjard C."/>
            <person name="Babu M.M."/>
            <person name="Basu S."/>
            <person name="Bushmanova Y."/>
            <person name="van der Wel H."/>
            <person name="Katoh-Kurasawa M."/>
            <person name="Dinh C."/>
            <person name="Coutinho P.M."/>
            <person name="Saito T."/>
            <person name="Elias M."/>
            <person name="Schaap P."/>
            <person name="Kay R.R."/>
            <person name="Henrissat B."/>
            <person name="Eichinger L."/>
            <person name="Rivero F."/>
            <person name="Putnam N.H."/>
            <person name="West C.M."/>
            <person name="Loomis W.F."/>
            <person name="Chisholm R.L."/>
            <person name="Shaulsky G."/>
            <person name="Strassmann J.E."/>
            <person name="Queller D.C."/>
            <person name="Kuspa A."/>
            <person name="Grigoriev I.V."/>
        </authorList>
    </citation>
    <scope>NUCLEOTIDE SEQUENCE [LARGE SCALE GENOMIC DNA]</scope>
    <source>
        <strain evidence="4">QSDP1</strain>
    </source>
</reference>
<dbReference type="InterPro" id="IPR001040">
    <property type="entry name" value="TIF_eIF_4E"/>
</dbReference>
<gene>
    <name evidence="3" type="ORF">DICPUDRAFT_149786</name>
</gene>
<dbReference type="SUPFAM" id="SSF55418">
    <property type="entry name" value="eIF4e-like"/>
    <property type="match status" value="1"/>
</dbReference>
<feature type="compositionally biased region" description="Polar residues" evidence="2">
    <location>
        <begin position="252"/>
        <end position="261"/>
    </location>
</feature>
<evidence type="ECO:0000313" key="3">
    <source>
        <dbReference type="EMBL" id="EGC37602.1"/>
    </source>
</evidence>
<dbReference type="RefSeq" id="XP_003285863.1">
    <property type="nucleotide sequence ID" value="XM_003285815.1"/>
</dbReference>
<dbReference type="OrthoDB" id="590761at2759"/>
<keyword evidence="1" id="KW-0648">Protein biosynthesis</keyword>
<dbReference type="OMA" id="IAIWNRD"/>
<dbReference type="GO" id="GO:0016281">
    <property type="term" value="C:eukaryotic translation initiation factor 4F complex"/>
    <property type="evidence" value="ECO:0000318"/>
    <property type="project" value="GO_Central"/>
</dbReference>
<dbReference type="Proteomes" id="UP000001064">
    <property type="component" value="Unassembled WGS sequence"/>
</dbReference>